<dbReference type="OrthoDB" id="3516042at2"/>
<dbReference type="Pfam" id="PF04672">
    <property type="entry name" value="Methyltransf_19"/>
    <property type="match status" value="1"/>
</dbReference>
<gene>
    <name evidence="1" type="ORF">SAMN05421507_10914</name>
</gene>
<dbReference type="AlphaFoldDB" id="A0A1H0SYJ7"/>
<keyword evidence="2" id="KW-1185">Reference proteome</keyword>
<proteinExistence type="predicted"/>
<reference evidence="2" key="1">
    <citation type="submission" date="2016-10" db="EMBL/GenBank/DDBJ databases">
        <authorList>
            <person name="Varghese N."/>
            <person name="Submissions S."/>
        </authorList>
    </citation>
    <scope>NUCLEOTIDE SEQUENCE [LARGE SCALE GENOMIC DNA]</scope>
    <source>
        <strain evidence="2">CGMCC 4.6609</strain>
    </source>
</reference>
<dbReference type="InterPro" id="IPR006764">
    <property type="entry name" value="SAM_dep_MeTrfase_SAV2177_type"/>
</dbReference>
<evidence type="ECO:0000313" key="1">
    <source>
        <dbReference type="EMBL" id="SDP46640.1"/>
    </source>
</evidence>
<dbReference type="CDD" id="cd02440">
    <property type="entry name" value="AdoMet_MTases"/>
    <property type="match status" value="1"/>
</dbReference>
<organism evidence="1 2">
    <name type="scientific">Lentzea jiangxiensis</name>
    <dbReference type="NCBI Taxonomy" id="641025"/>
    <lineage>
        <taxon>Bacteria</taxon>
        <taxon>Bacillati</taxon>
        <taxon>Actinomycetota</taxon>
        <taxon>Actinomycetes</taxon>
        <taxon>Pseudonocardiales</taxon>
        <taxon>Pseudonocardiaceae</taxon>
        <taxon>Lentzea</taxon>
    </lineage>
</organism>
<protein>
    <submittedName>
        <fullName evidence="1">S-adenosyl methyltransferase</fullName>
    </submittedName>
</protein>
<dbReference type="InterPro" id="IPR029063">
    <property type="entry name" value="SAM-dependent_MTases_sf"/>
</dbReference>
<dbReference type="GO" id="GO:0032259">
    <property type="term" value="P:methylation"/>
    <property type="evidence" value="ECO:0007669"/>
    <property type="project" value="UniProtKB-KW"/>
</dbReference>
<dbReference type="SUPFAM" id="SSF53335">
    <property type="entry name" value="S-adenosyl-L-methionine-dependent methyltransferases"/>
    <property type="match status" value="1"/>
</dbReference>
<dbReference type="STRING" id="641025.SAMN05421507_10914"/>
<dbReference type="GO" id="GO:0008168">
    <property type="term" value="F:methyltransferase activity"/>
    <property type="evidence" value="ECO:0007669"/>
    <property type="project" value="UniProtKB-KW"/>
</dbReference>
<name>A0A1H0SYJ7_9PSEU</name>
<dbReference type="Gene3D" id="3.40.50.150">
    <property type="entry name" value="Vaccinia Virus protein VP39"/>
    <property type="match status" value="1"/>
</dbReference>
<sequence length="285" mass="31596">MTKLVRPQPKRWIDVTQDQSWIPQNVDVSVPSAARVYDYLLGGAHNFAVDRLMGDKAEEMMPNSRSAARLNRAFLRRAVRFMTDQGVRQFLDIGSGIPTVANVHEVAQEQAPGSRVVYVDRDPVAVAHGELIVAGNDQVSVLQADMRDPDSILGSPEVNRLLDFDQPIGLLLLFMVHWVPDEADPQRLLKRYREALPSGSYLAISHMAGDHVNDEARAVTDRMSKSGGGEVAYRDRHEIEAFFGDFELVEPGLVKFAEWRPTGPGDISDDPAVNRIAFAGVGRKP</sequence>
<dbReference type="PIRSF" id="PIRSF017393">
    <property type="entry name" value="MTase_SAV2177"/>
    <property type="match status" value="1"/>
</dbReference>
<dbReference type="EMBL" id="FNIX01000009">
    <property type="protein sequence ID" value="SDP46640.1"/>
    <property type="molecule type" value="Genomic_DNA"/>
</dbReference>
<dbReference type="Proteomes" id="UP000199691">
    <property type="component" value="Unassembled WGS sequence"/>
</dbReference>
<keyword evidence="1" id="KW-0808">Transferase</keyword>
<keyword evidence="1" id="KW-0489">Methyltransferase</keyword>
<evidence type="ECO:0000313" key="2">
    <source>
        <dbReference type="Proteomes" id="UP000199691"/>
    </source>
</evidence>
<accession>A0A1H0SYJ7</accession>